<feature type="domain" description="HNH nuclease" evidence="2">
    <location>
        <begin position="74"/>
        <end position="117"/>
    </location>
</feature>
<dbReference type="Gene3D" id="3.90.75.20">
    <property type="match status" value="1"/>
</dbReference>
<keyword evidence="3" id="KW-0255">Endonuclease</keyword>
<dbReference type="InterPro" id="IPR003615">
    <property type="entry name" value="HNH_nuc"/>
</dbReference>
<dbReference type="GO" id="GO:0004519">
    <property type="term" value="F:endonuclease activity"/>
    <property type="evidence" value="ECO:0007669"/>
    <property type="project" value="UniProtKB-KW"/>
</dbReference>
<evidence type="ECO:0000313" key="4">
    <source>
        <dbReference type="Proteomes" id="UP001146439"/>
    </source>
</evidence>
<feature type="domain" description="NUMOD4" evidence="1">
    <location>
        <begin position="9"/>
        <end position="64"/>
    </location>
</feature>
<organism evidence="3 4">
    <name type="scientific">Corynebacterium yonathiae</name>
    <dbReference type="NCBI Taxonomy" id="2913504"/>
    <lineage>
        <taxon>Bacteria</taxon>
        <taxon>Bacillati</taxon>
        <taxon>Actinomycetota</taxon>
        <taxon>Actinomycetes</taxon>
        <taxon>Mycobacteriales</taxon>
        <taxon>Corynebacteriaceae</taxon>
        <taxon>Corynebacterium</taxon>
    </lineage>
</organism>
<dbReference type="InterPro" id="IPR044925">
    <property type="entry name" value="His-Me_finger_sf"/>
</dbReference>
<dbReference type="SUPFAM" id="SSF54060">
    <property type="entry name" value="His-Me finger endonucleases"/>
    <property type="match status" value="1"/>
</dbReference>
<dbReference type="InterPro" id="IPR010902">
    <property type="entry name" value="NUMOD4"/>
</dbReference>
<accession>A0A9X3RM40</accession>
<comment type="caution">
    <text evidence="3">The sequence shown here is derived from an EMBL/GenBank/DDBJ whole genome shotgun (WGS) entry which is preliminary data.</text>
</comment>
<dbReference type="AlphaFoldDB" id="A0A9X3RM40"/>
<dbReference type="RefSeq" id="WP_269966521.1">
    <property type="nucleotide sequence ID" value="NZ_JAKMUZ010000024.1"/>
</dbReference>
<proteinExistence type="predicted"/>
<dbReference type="Proteomes" id="UP001146439">
    <property type="component" value="Unassembled WGS sequence"/>
</dbReference>
<evidence type="ECO:0000259" key="1">
    <source>
        <dbReference type="Pfam" id="PF07463"/>
    </source>
</evidence>
<protein>
    <submittedName>
        <fullName evidence="3">NUMOD4 motif-containing HNH endonuclease</fullName>
    </submittedName>
</protein>
<dbReference type="Pfam" id="PF07463">
    <property type="entry name" value="NUMOD4"/>
    <property type="match status" value="1"/>
</dbReference>
<evidence type="ECO:0000259" key="2">
    <source>
        <dbReference type="Pfam" id="PF13392"/>
    </source>
</evidence>
<evidence type="ECO:0000313" key="3">
    <source>
        <dbReference type="EMBL" id="MCZ9297020.1"/>
    </source>
</evidence>
<dbReference type="GO" id="GO:0016788">
    <property type="term" value="F:hydrolase activity, acting on ester bonds"/>
    <property type="evidence" value="ECO:0007669"/>
    <property type="project" value="InterPro"/>
</dbReference>
<dbReference type="EMBL" id="JAKMUZ010000024">
    <property type="protein sequence ID" value="MCZ9297020.1"/>
    <property type="molecule type" value="Genomic_DNA"/>
</dbReference>
<reference evidence="3" key="1">
    <citation type="submission" date="2022-02" db="EMBL/GenBank/DDBJ databases">
        <title>Corynebacterium sp. from urogenital microbiome.</title>
        <authorList>
            <person name="Cappelli E.A."/>
            <person name="Ribeiro T.G."/>
            <person name="Peixe L."/>
        </authorList>
    </citation>
    <scope>NUCLEOTIDE SEQUENCE</scope>
    <source>
        <strain evidence="3">C21Ua_68</strain>
    </source>
</reference>
<keyword evidence="3" id="KW-0540">Nuclease</keyword>
<sequence>MNSTQNMPEMWKPVVGYEGLYEVSDLGNVRSVDRTVIYKTGQPRHYKGQTLKLKPAHGYWRVELNRNGKPACFQVHRLVLAAFVGPLPEGKEVCHNNGNPGDNRLENLRYGTRSENQLDRVKHGTHHEVRKTHCPRGHRLADPNLRADQKRKGKRVCLACGRAAAYVSYRKELKPFKKQLADSYYEQILGYANEATPPGAHITITWKETQ</sequence>
<keyword evidence="3" id="KW-0378">Hydrolase</keyword>
<name>A0A9X3RM40_9CORY</name>
<dbReference type="Pfam" id="PF13392">
    <property type="entry name" value="HNH_3"/>
    <property type="match status" value="1"/>
</dbReference>
<gene>
    <name evidence="3" type="ORF">L8V22_10745</name>
</gene>